<dbReference type="EMBL" id="CP063205">
    <property type="protein sequence ID" value="QOS12257.1"/>
    <property type="molecule type" value="Genomic_DNA"/>
</dbReference>
<dbReference type="Proteomes" id="UP000663064">
    <property type="component" value="Chromosome"/>
</dbReference>
<dbReference type="PATRIC" id="fig|35746.4.peg.2782"/>
<dbReference type="RefSeq" id="WP_004974906.1">
    <property type="nucleotide sequence ID" value="NZ_CP011947.1"/>
</dbReference>
<organism evidence="2 4">
    <name type="scientific">Haloferax gibbonsii</name>
    <dbReference type="NCBI Taxonomy" id="35746"/>
    <lineage>
        <taxon>Archaea</taxon>
        <taxon>Methanobacteriati</taxon>
        <taxon>Methanobacteriota</taxon>
        <taxon>Stenosarchaea group</taxon>
        <taxon>Halobacteria</taxon>
        <taxon>Halobacteriales</taxon>
        <taxon>Haloferacaceae</taxon>
        <taxon>Haloferax</taxon>
    </lineage>
</organism>
<keyword evidence="1" id="KW-0812">Transmembrane</keyword>
<keyword evidence="1" id="KW-1133">Transmembrane helix</keyword>
<dbReference type="KEGG" id="hgi:ABY42_12875"/>
<protein>
    <submittedName>
        <fullName evidence="2">Uncharacterized protein</fullName>
    </submittedName>
</protein>
<keyword evidence="1" id="KW-0472">Membrane</keyword>
<evidence type="ECO:0000313" key="4">
    <source>
        <dbReference type="Proteomes" id="UP000066124"/>
    </source>
</evidence>
<evidence type="ECO:0000313" key="3">
    <source>
        <dbReference type="EMBL" id="QOS12257.1"/>
    </source>
</evidence>
<proteinExistence type="predicted"/>
<name>A0A0K1IVK5_HALGI</name>
<reference evidence="2" key="2">
    <citation type="submission" date="2015-06" db="EMBL/GenBank/DDBJ databases">
        <authorList>
            <person name="Hoefler B.C."/>
            <person name="Straight P.D."/>
        </authorList>
    </citation>
    <scope>NUCLEOTIDE SEQUENCE [LARGE SCALE GENOMIC DNA]</scope>
    <source>
        <strain evidence="2">ARA6</strain>
    </source>
</reference>
<dbReference type="EMBL" id="CP011947">
    <property type="protein sequence ID" value="AKU08582.1"/>
    <property type="molecule type" value="Genomic_DNA"/>
</dbReference>
<evidence type="ECO:0000313" key="2">
    <source>
        <dbReference type="EMBL" id="AKU08582.1"/>
    </source>
</evidence>
<dbReference type="AlphaFoldDB" id="A0A0K1IVK5"/>
<reference evidence="3" key="3">
    <citation type="journal article" date="2021" name="Front. Microbiol.">
        <title>Cellular and Genomic Properties of Haloferax gibbonsii LR2-5, the Host of Euryarchaeal Virus HFTV1.</title>
        <authorList>
            <person name="Tittes C."/>
            <person name="Schwarzer S."/>
            <person name="Pfeiffer F."/>
            <person name="Dyall-Smith M."/>
            <person name="Rodriguez-Franco M."/>
            <person name="Oksanen H.M."/>
            <person name="Quax T.E.F."/>
        </authorList>
    </citation>
    <scope>NUCLEOTIDE SEQUENCE</scope>
    <source>
        <strain evidence="3">LR2-5</strain>
    </source>
</reference>
<sequence>MVSLHSRVTRVVGVVAAAVGASAALSASEFGIELRESTAPASLITRLATRSPLEFGALLVVFAAAIVLVTVPIDS</sequence>
<reference evidence="4" key="1">
    <citation type="journal article" date="2015" name="J. Biotechnol.">
        <title>Complete genome sequence of Haloferax gibbonsii strain ARA6, a potential producer of polyhydroxyalkanoates and halocins isolated from Araruama, Rio de Janeiro, Brasil.</title>
        <authorList>
            <person name="Pinto L.H."/>
            <person name="D'Alincourt Carvalho-Assef A.P."/>
            <person name="Vieira R.P."/>
            <person name="Clementino M.M."/>
            <person name="Albano R.M."/>
        </authorList>
    </citation>
    <scope>NUCLEOTIDE SEQUENCE [LARGE SCALE GENOMIC DNA]</scope>
    <source>
        <strain evidence="4">ARA6</strain>
    </source>
</reference>
<accession>A0A0K1IVK5</accession>
<dbReference type="GeneID" id="59459782"/>
<feature type="transmembrane region" description="Helical" evidence="1">
    <location>
        <begin position="55"/>
        <end position="73"/>
    </location>
</feature>
<evidence type="ECO:0000256" key="1">
    <source>
        <dbReference type="SAM" id="Phobius"/>
    </source>
</evidence>
<gene>
    <name evidence="2" type="ORF">ABY42_12875</name>
    <name evidence="3" type="ORF">HfgLR_10595</name>
</gene>
<dbReference type="Proteomes" id="UP000066124">
    <property type="component" value="Chromosome"/>
</dbReference>